<evidence type="ECO:0000313" key="4">
    <source>
        <dbReference type="Proteomes" id="UP001056384"/>
    </source>
</evidence>
<dbReference type="GO" id="GO:0004222">
    <property type="term" value="F:metalloendopeptidase activity"/>
    <property type="evidence" value="ECO:0007669"/>
    <property type="project" value="UniProtKB-UniRule"/>
</dbReference>
<feature type="chain" id="PRO_5040527793" description="Metalloendopeptidase" evidence="1">
    <location>
        <begin position="20"/>
        <end position="411"/>
    </location>
</feature>
<dbReference type="Pfam" id="PF01400">
    <property type="entry name" value="Astacin"/>
    <property type="match status" value="1"/>
</dbReference>
<feature type="domain" description="Peptidase M12A" evidence="2">
    <location>
        <begin position="204"/>
        <end position="251"/>
    </location>
</feature>
<protein>
    <recommendedName>
        <fullName evidence="1">Metalloendopeptidase</fullName>
        <ecNumber evidence="1">3.4.24.-</ecNumber>
    </recommendedName>
</protein>
<keyword evidence="1" id="KW-0378">Hydrolase</keyword>
<dbReference type="EC" id="3.4.24.-" evidence="1"/>
<evidence type="ECO:0000259" key="2">
    <source>
        <dbReference type="Pfam" id="PF01400"/>
    </source>
</evidence>
<keyword evidence="1" id="KW-0645">Protease</keyword>
<keyword evidence="1" id="KW-0862">Zinc</keyword>
<evidence type="ECO:0000256" key="1">
    <source>
        <dbReference type="RuleBase" id="RU361183"/>
    </source>
</evidence>
<sequence>MRFARMLTVALAYCATSMGHTHNSTVLFNEQSWNSPRKRWLSVSDSPQLAEGTTPGPEHVYAWPVVCNDPVIQPIYYCYKDARLLMNLRRYVDQAIQAWAPAMAVSSLRILPDPRCAQVAFGFHGDTENCICSQMAPKQSGEDHFDTLVISDTTKDNDDAHNKDSAKCSTNCKQGYSYHVPGEPKRPFRHVLRFCYPERLGTMTIEQENEVQAAMNHEVGHSVGLAHEHQRPDRDQFIRFEPRVLKGHKKALENAEKDPDGLFKFKGAPKDVKGRMGQIISFERFANYFPGIHNFRKSVDFDYESITMYGSYNGIRPKDREKGQLVLQRLDNVNGGVIYGCGKSSENGPAKLSEGDIARVAQLYDNYTPECKAAQQGKQNWGKGARVKIRDGDWIHVEPPNKSNFTRRDEL</sequence>
<keyword evidence="1" id="KW-0479">Metal-binding</keyword>
<organism evidence="3 4">
    <name type="scientific">Septoria linicola</name>
    <dbReference type="NCBI Taxonomy" id="215465"/>
    <lineage>
        <taxon>Eukaryota</taxon>
        <taxon>Fungi</taxon>
        <taxon>Dikarya</taxon>
        <taxon>Ascomycota</taxon>
        <taxon>Pezizomycotina</taxon>
        <taxon>Dothideomycetes</taxon>
        <taxon>Dothideomycetidae</taxon>
        <taxon>Mycosphaerellales</taxon>
        <taxon>Mycosphaerellaceae</taxon>
        <taxon>Septoria</taxon>
    </lineage>
</organism>
<dbReference type="Proteomes" id="UP001056384">
    <property type="component" value="Chromosome 2"/>
</dbReference>
<keyword evidence="4" id="KW-1185">Reference proteome</keyword>
<feature type="signal peptide" evidence="1">
    <location>
        <begin position="1"/>
        <end position="19"/>
    </location>
</feature>
<keyword evidence="1" id="KW-0732">Signal</keyword>
<dbReference type="AlphaFoldDB" id="A0A9Q9AIH2"/>
<dbReference type="PANTHER" id="PTHR10127">
    <property type="entry name" value="DISCOIDIN, CUB, EGF, LAMININ , AND ZINC METALLOPROTEASE DOMAIN CONTAINING"/>
    <property type="match status" value="1"/>
</dbReference>
<gene>
    <name evidence="3" type="ORF">Slin15195_G029890</name>
</gene>
<dbReference type="GO" id="GO:0006508">
    <property type="term" value="P:proteolysis"/>
    <property type="evidence" value="ECO:0007669"/>
    <property type="project" value="UniProtKB-KW"/>
</dbReference>
<proteinExistence type="predicted"/>
<keyword evidence="1" id="KW-0482">Metalloprotease</keyword>
<dbReference type="EMBL" id="CP099419">
    <property type="protein sequence ID" value="USW49670.1"/>
    <property type="molecule type" value="Genomic_DNA"/>
</dbReference>
<reference evidence="3" key="1">
    <citation type="submission" date="2022-06" db="EMBL/GenBank/DDBJ databases">
        <title>Complete genome sequences of two strains of the flax pathogen Septoria linicola.</title>
        <authorList>
            <person name="Lapalu N."/>
            <person name="Simon A."/>
            <person name="Demenou B."/>
            <person name="Paumier D."/>
            <person name="Guillot M.-P."/>
            <person name="Gout L."/>
            <person name="Valade R."/>
        </authorList>
    </citation>
    <scope>NUCLEOTIDE SEQUENCE</scope>
    <source>
        <strain evidence="3">SE15195</strain>
    </source>
</reference>
<comment type="cofactor">
    <cofactor evidence="1">
        <name>Zn(2+)</name>
        <dbReference type="ChEBI" id="CHEBI:29105"/>
    </cofactor>
    <text evidence="1">Binds 1 zinc ion per subunit.</text>
</comment>
<dbReference type="InterPro" id="IPR001506">
    <property type="entry name" value="Peptidase_M12A"/>
</dbReference>
<dbReference type="InterPro" id="IPR024079">
    <property type="entry name" value="MetalloPept_cat_dom_sf"/>
</dbReference>
<dbReference type="GO" id="GO:0046872">
    <property type="term" value="F:metal ion binding"/>
    <property type="evidence" value="ECO:0007669"/>
    <property type="project" value="UniProtKB-KW"/>
</dbReference>
<dbReference type="Gene3D" id="3.40.390.10">
    <property type="entry name" value="Collagenase (Catalytic Domain)"/>
    <property type="match status" value="1"/>
</dbReference>
<dbReference type="SUPFAM" id="SSF55486">
    <property type="entry name" value="Metalloproteases ('zincins'), catalytic domain"/>
    <property type="match status" value="2"/>
</dbReference>
<dbReference type="OrthoDB" id="291007at2759"/>
<name>A0A9Q9AIH2_9PEZI</name>
<accession>A0A9Q9AIH2</accession>
<evidence type="ECO:0000313" key="3">
    <source>
        <dbReference type="EMBL" id="USW49670.1"/>
    </source>
</evidence>
<dbReference type="PANTHER" id="PTHR10127:SF850">
    <property type="entry name" value="METALLOENDOPEPTIDASE"/>
    <property type="match status" value="1"/>
</dbReference>
<dbReference type="PRINTS" id="PR00480">
    <property type="entry name" value="ASTACIN"/>
</dbReference>